<sequence>MSHLTDEEVLTAARAEDAEEAVRTHLGTCSSCTARVEGAQNLASALRAAEPEVRPPSFDALVAPALAEERARPAARAAPDGRALTAAGAARLAGALVLRQAKIVPAALWPLAGVGLAALIAFVRWAPDPTLGAFVFGPGVTLLTTAAALAVSTPGRDPRAELMYTLRVPPAAVWLARLVFVVGAVLAAAAGASAAAAAVSGAPLSAAALIASWLGPTLLGTGLAVFGTVWRSPAVGASLGSGSWLMSMVATRAAPLGALPPGVRDSIGALWTTTPVSLAAATALFAAAAWLVSRPDRSLRAW</sequence>
<dbReference type="RefSeq" id="WP_270689952.1">
    <property type="nucleotide sequence ID" value="NZ_JAQFWQ010000126.1"/>
</dbReference>
<feature type="transmembrane region" description="Helical" evidence="1">
    <location>
        <begin position="204"/>
        <end position="230"/>
    </location>
</feature>
<keyword evidence="1" id="KW-0812">Transmembrane</keyword>
<keyword evidence="1" id="KW-0472">Membrane</keyword>
<accession>A0ABT4UC32</accession>
<feature type="transmembrane region" description="Helical" evidence="1">
    <location>
        <begin position="172"/>
        <end position="198"/>
    </location>
</feature>
<evidence type="ECO:0000313" key="3">
    <source>
        <dbReference type="Proteomes" id="UP001527866"/>
    </source>
</evidence>
<evidence type="ECO:0000256" key="1">
    <source>
        <dbReference type="SAM" id="Phobius"/>
    </source>
</evidence>
<comment type="caution">
    <text evidence="2">The sequence shown here is derived from an EMBL/GenBank/DDBJ whole genome shotgun (WGS) entry which is preliminary data.</text>
</comment>
<proteinExistence type="predicted"/>
<feature type="transmembrane region" description="Helical" evidence="1">
    <location>
        <begin position="269"/>
        <end position="292"/>
    </location>
</feature>
<dbReference type="EMBL" id="JAQFWQ010000126">
    <property type="protein sequence ID" value="MDA2814526.1"/>
    <property type="molecule type" value="Genomic_DNA"/>
</dbReference>
<dbReference type="Proteomes" id="UP001527866">
    <property type="component" value="Unassembled WGS sequence"/>
</dbReference>
<keyword evidence="3" id="KW-1185">Reference proteome</keyword>
<evidence type="ECO:0008006" key="4">
    <source>
        <dbReference type="Google" id="ProtNLM"/>
    </source>
</evidence>
<gene>
    <name evidence="2" type="ORF">O4J56_28035</name>
</gene>
<feature type="transmembrane region" description="Helical" evidence="1">
    <location>
        <begin position="131"/>
        <end position="151"/>
    </location>
</feature>
<feature type="transmembrane region" description="Helical" evidence="1">
    <location>
        <begin position="106"/>
        <end position="125"/>
    </location>
</feature>
<reference evidence="2 3" key="1">
    <citation type="submission" date="2023-01" db="EMBL/GenBank/DDBJ databases">
        <title>Draft genome sequence of Nocardiopsis sp. RSe5-2 isolated from halophytes.</title>
        <authorList>
            <person name="Duangmal K."/>
            <person name="Chantavorakit T."/>
        </authorList>
    </citation>
    <scope>NUCLEOTIDE SEQUENCE [LARGE SCALE GENOMIC DNA]</scope>
    <source>
        <strain evidence="2 3">RSe5-2</strain>
    </source>
</reference>
<evidence type="ECO:0000313" key="2">
    <source>
        <dbReference type="EMBL" id="MDA2814526.1"/>
    </source>
</evidence>
<organism evidence="2 3">
    <name type="scientific">Nocardiopsis endophytica</name>
    <dbReference type="NCBI Taxonomy" id="3018445"/>
    <lineage>
        <taxon>Bacteria</taxon>
        <taxon>Bacillati</taxon>
        <taxon>Actinomycetota</taxon>
        <taxon>Actinomycetes</taxon>
        <taxon>Streptosporangiales</taxon>
        <taxon>Nocardiopsidaceae</taxon>
        <taxon>Nocardiopsis</taxon>
    </lineage>
</organism>
<protein>
    <recommendedName>
        <fullName evidence="4">Zf-HC2 domain-containing protein</fullName>
    </recommendedName>
</protein>
<keyword evidence="1" id="KW-1133">Transmembrane helix</keyword>
<name>A0ABT4UC32_9ACTN</name>
<feature type="transmembrane region" description="Helical" evidence="1">
    <location>
        <begin position="242"/>
        <end position="263"/>
    </location>
</feature>